<evidence type="ECO:0000256" key="4">
    <source>
        <dbReference type="ARBA" id="ARBA00022989"/>
    </source>
</evidence>
<evidence type="ECO:0000256" key="2">
    <source>
        <dbReference type="ARBA" id="ARBA00022475"/>
    </source>
</evidence>
<name>A0A081BVE2_VECG1</name>
<dbReference type="Proteomes" id="UP000030661">
    <property type="component" value="Unassembled WGS sequence"/>
</dbReference>
<feature type="transmembrane region" description="Helical" evidence="6">
    <location>
        <begin position="254"/>
        <end position="273"/>
    </location>
</feature>
<accession>A0A081BVE2</accession>
<evidence type="ECO:0000313" key="9">
    <source>
        <dbReference type="Proteomes" id="UP000030661"/>
    </source>
</evidence>
<comment type="subcellular location">
    <subcellularLocation>
        <location evidence="1">Cell membrane</location>
        <topology evidence="1">Multi-pass membrane protein</topology>
    </subcellularLocation>
</comment>
<feature type="transmembrane region" description="Helical" evidence="6">
    <location>
        <begin position="279"/>
        <end position="296"/>
    </location>
</feature>
<keyword evidence="2" id="KW-1003">Cell membrane</keyword>
<sequence length="309" mass="34015">MKKLLHIGYGESSLLPIFGLLLAVFFWGTSFIAMKVALRMLDPLVMVFGRMVLAALIFLLFHKKLRQFTYRQGDWKYLTLMALCEPCFYFVFESYALTYTTASQAGMVTALLPLIVAVSAGMLLKEKTTLTTFLGFTIAVGGIVLITSQSLSSQDAPNPFLGNTLEFIAMCCAAGYTLLARYLGTRYSPFFLTATQMFLGTLFFAPVLAFPSTNFPLHWPLIPTLAMLYLGTCVSFLAYGLFNYGLSKVPASQASAYINLIPVISVLSGWLVLGESLTLLQFCGMGCVLLGVWISSSEIRCRKLQPSSI</sequence>
<dbReference type="GO" id="GO:0005886">
    <property type="term" value="C:plasma membrane"/>
    <property type="evidence" value="ECO:0007669"/>
    <property type="project" value="UniProtKB-SubCell"/>
</dbReference>
<feature type="domain" description="EamA" evidence="7">
    <location>
        <begin position="162"/>
        <end position="296"/>
    </location>
</feature>
<dbReference type="AlphaFoldDB" id="A0A081BVE2"/>
<feature type="transmembrane region" description="Helical" evidence="6">
    <location>
        <begin position="190"/>
        <end position="209"/>
    </location>
</feature>
<dbReference type="EMBL" id="DF820464">
    <property type="protein sequence ID" value="GAK56297.1"/>
    <property type="molecule type" value="Genomic_DNA"/>
</dbReference>
<evidence type="ECO:0000256" key="5">
    <source>
        <dbReference type="ARBA" id="ARBA00023136"/>
    </source>
</evidence>
<feature type="transmembrane region" description="Helical" evidence="6">
    <location>
        <begin position="44"/>
        <end position="62"/>
    </location>
</feature>
<feature type="transmembrane region" description="Helical" evidence="6">
    <location>
        <begin position="160"/>
        <end position="183"/>
    </location>
</feature>
<keyword evidence="5 6" id="KW-0472">Membrane</keyword>
<feature type="transmembrane region" description="Helical" evidence="6">
    <location>
        <begin position="221"/>
        <end position="242"/>
    </location>
</feature>
<evidence type="ECO:0000313" key="8">
    <source>
        <dbReference type="EMBL" id="GAK56297.1"/>
    </source>
</evidence>
<dbReference type="STRING" id="1499967.U27_03259"/>
<dbReference type="eggNOG" id="COG0697">
    <property type="taxonomic scope" value="Bacteria"/>
</dbReference>
<dbReference type="InterPro" id="IPR050638">
    <property type="entry name" value="AA-Vitamin_Transporters"/>
</dbReference>
<protein>
    <submittedName>
        <fullName evidence="8">Membrane protein, putative</fullName>
    </submittedName>
</protein>
<dbReference type="InterPro" id="IPR000620">
    <property type="entry name" value="EamA_dom"/>
</dbReference>
<dbReference type="HOGENOM" id="CLU_033863_4_1_0"/>
<dbReference type="PANTHER" id="PTHR32322">
    <property type="entry name" value="INNER MEMBRANE TRANSPORTER"/>
    <property type="match status" value="1"/>
</dbReference>
<keyword evidence="3 6" id="KW-0812">Transmembrane</keyword>
<evidence type="ECO:0000256" key="3">
    <source>
        <dbReference type="ARBA" id="ARBA00022692"/>
    </source>
</evidence>
<dbReference type="Gene3D" id="1.10.3730.20">
    <property type="match status" value="1"/>
</dbReference>
<evidence type="ECO:0000259" key="7">
    <source>
        <dbReference type="Pfam" id="PF00892"/>
    </source>
</evidence>
<keyword evidence="9" id="KW-1185">Reference proteome</keyword>
<keyword evidence="4 6" id="KW-1133">Transmembrane helix</keyword>
<dbReference type="PANTHER" id="PTHR32322:SF18">
    <property type="entry name" value="S-ADENOSYLMETHIONINE_S-ADENOSYLHOMOCYSTEINE TRANSPORTER"/>
    <property type="match status" value="1"/>
</dbReference>
<reference evidence="8" key="1">
    <citation type="journal article" date="2015" name="PeerJ">
        <title>First genomic representation of candidate bacterial phylum KSB3 points to enhanced environmental sensing as a trigger of wastewater bulking.</title>
        <authorList>
            <person name="Sekiguchi Y."/>
            <person name="Ohashi A."/>
            <person name="Parks D.H."/>
            <person name="Yamauchi T."/>
            <person name="Tyson G.W."/>
            <person name="Hugenholtz P."/>
        </authorList>
    </citation>
    <scope>NUCLEOTIDE SEQUENCE [LARGE SCALE GENOMIC DNA]</scope>
</reference>
<feature type="transmembrane region" description="Helical" evidence="6">
    <location>
        <begin position="104"/>
        <end position="123"/>
    </location>
</feature>
<dbReference type="Pfam" id="PF00892">
    <property type="entry name" value="EamA"/>
    <property type="match status" value="2"/>
</dbReference>
<organism evidence="8">
    <name type="scientific">Vecturithrix granuli</name>
    <dbReference type="NCBI Taxonomy" id="1499967"/>
    <lineage>
        <taxon>Bacteria</taxon>
        <taxon>Candidatus Moduliflexota</taxon>
        <taxon>Candidatus Vecturitrichia</taxon>
        <taxon>Candidatus Vecturitrichales</taxon>
        <taxon>Candidatus Vecturitrichaceae</taxon>
        <taxon>Candidatus Vecturithrix</taxon>
    </lineage>
</organism>
<dbReference type="SUPFAM" id="SSF103481">
    <property type="entry name" value="Multidrug resistance efflux transporter EmrE"/>
    <property type="match status" value="2"/>
</dbReference>
<gene>
    <name evidence="8" type="ORF">U27_03259</name>
</gene>
<feature type="domain" description="EamA" evidence="7">
    <location>
        <begin position="17"/>
        <end position="147"/>
    </location>
</feature>
<proteinExistence type="predicted"/>
<evidence type="ECO:0000256" key="6">
    <source>
        <dbReference type="SAM" id="Phobius"/>
    </source>
</evidence>
<feature type="transmembrane region" description="Helical" evidence="6">
    <location>
        <begin position="74"/>
        <end position="92"/>
    </location>
</feature>
<evidence type="ECO:0000256" key="1">
    <source>
        <dbReference type="ARBA" id="ARBA00004651"/>
    </source>
</evidence>
<dbReference type="InterPro" id="IPR037185">
    <property type="entry name" value="EmrE-like"/>
</dbReference>
<feature type="transmembrane region" description="Helical" evidence="6">
    <location>
        <begin position="12"/>
        <end position="38"/>
    </location>
</feature>
<feature type="transmembrane region" description="Helical" evidence="6">
    <location>
        <begin position="130"/>
        <end position="148"/>
    </location>
</feature>